<comment type="caution">
    <text evidence="6">The sequence shown here is derived from an EMBL/GenBank/DDBJ whole genome shotgun (WGS) entry which is preliminary data.</text>
</comment>
<keyword evidence="4" id="KW-0812">Transmembrane</keyword>
<comment type="similarity">
    <text evidence="2">Belongs to the virb1 family.</text>
</comment>
<sequence>MRSRVITARKIRIPLFAGKPSHSFVPLDHKSAGARSEGQGRPPVGASRAPLTAASTLARWRFGGERPSRRYAVFLLAVALALPAGPTVTIAQSASVMRLVADSYRAHITEASQRFGIPEHWICAVLRAESAGDVRAISTAGALGLMQVMPDTWAALRVRYRLGGDPYDPHDNILAGTAYLREMWDRYGNVAAMLAAYNAGPGRYDDHRATGRPLPAETRAYVAALLPLLGGAAAPETPEKRAEPPPDWREAPLFILRAGGTQTAAAPSSGRQSDEQSNGRSGNAAAPVRDSVDAEPQRGVMFVARANGGGMR</sequence>
<evidence type="ECO:0000256" key="4">
    <source>
        <dbReference type="SAM" id="Phobius"/>
    </source>
</evidence>
<evidence type="ECO:0000259" key="5">
    <source>
        <dbReference type="Pfam" id="PF01464"/>
    </source>
</evidence>
<dbReference type="PANTHER" id="PTHR37423">
    <property type="entry name" value="SOLUBLE LYTIC MUREIN TRANSGLYCOSYLASE-RELATED"/>
    <property type="match status" value="1"/>
</dbReference>
<name>A0ABT1R7P8_9HYPH</name>
<dbReference type="InterPro" id="IPR008258">
    <property type="entry name" value="Transglycosylase_SLT_dom_1"/>
</dbReference>
<proteinExistence type="inferred from homology"/>
<organism evidence="6 7">
    <name type="scientific">Shinella lacus</name>
    <dbReference type="NCBI Taxonomy" id="2654216"/>
    <lineage>
        <taxon>Bacteria</taxon>
        <taxon>Pseudomonadati</taxon>
        <taxon>Pseudomonadota</taxon>
        <taxon>Alphaproteobacteria</taxon>
        <taxon>Hyphomicrobiales</taxon>
        <taxon>Rhizobiaceae</taxon>
        <taxon>Shinella</taxon>
    </lineage>
</organism>
<dbReference type="CDD" id="cd00254">
    <property type="entry name" value="LT-like"/>
    <property type="match status" value="1"/>
</dbReference>
<keyword evidence="7" id="KW-1185">Reference proteome</keyword>
<evidence type="ECO:0000313" key="7">
    <source>
        <dbReference type="Proteomes" id="UP000996601"/>
    </source>
</evidence>
<evidence type="ECO:0000313" key="6">
    <source>
        <dbReference type="EMBL" id="MCQ4631214.1"/>
    </source>
</evidence>
<dbReference type="PANTHER" id="PTHR37423:SF2">
    <property type="entry name" value="MEMBRANE-BOUND LYTIC MUREIN TRANSGLYCOSYLASE C"/>
    <property type="match status" value="1"/>
</dbReference>
<feature type="region of interest" description="Disordered" evidence="3">
    <location>
        <begin position="260"/>
        <end position="312"/>
    </location>
</feature>
<protein>
    <submittedName>
        <fullName evidence="6">Lytic transglycosylase domain-containing protein</fullName>
    </submittedName>
</protein>
<dbReference type="Pfam" id="PF01464">
    <property type="entry name" value="SLT"/>
    <property type="match status" value="1"/>
</dbReference>
<evidence type="ECO:0000256" key="1">
    <source>
        <dbReference type="ARBA" id="ARBA00007734"/>
    </source>
</evidence>
<feature type="transmembrane region" description="Helical" evidence="4">
    <location>
        <begin position="71"/>
        <end position="91"/>
    </location>
</feature>
<dbReference type="EMBL" id="WHSB02000004">
    <property type="protein sequence ID" value="MCQ4631214.1"/>
    <property type="molecule type" value="Genomic_DNA"/>
</dbReference>
<dbReference type="Gene3D" id="1.10.530.10">
    <property type="match status" value="1"/>
</dbReference>
<feature type="region of interest" description="Disordered" evidence="3">
    <location>
        <begin position="29"/>
        <end position="49"/>
    </location>
</feature>
<evidence type="ECO:0000256" key="3">
    <source>
        <dbReference type="SAM" id="MobiDB-lite"/>
    </source>
</evidence>
<reference evidence="6" key="1">
    <citation type="submission" date="2021-07" db="EMBL/GenBank/DDBJ databases">
        <title>Shinella sp. nov., a novel member of the genus Shinella from water.</title>
        <authorList>
            <person name="Deng Y."/>
        </authorList>
    </citation>
    <scope>NUCLEOTIDE SEQUENCE</scope>
    <source>
        <strain evidence="6">CPCC 100929</strain>
    </source>
</reference>
<dbReference type="InterPro" id="IPR023346">
    <property type="entry name" value="Lysozyme-like_dom_sf"/>
</dbReference>
<dbReference type="SUPFAM" id="SSF53955">
    <property type="entry name" value="Lysozyme-like"/>
    <property type="match status" value="1"/>
</dbReference>
<gene>
    <name evidence="6" type="ORF">GB927_014265</name>
</gene>
<dbReference type="Proteomes" id="UP000996601">
    <property type="component" value="Unassembled WGS sequence"/>
</dbReference>
<accession>A0ABT1R7P8</accession>
<feature type="domain" description="Transglycosylase SLT" evidence="5">
    <location>
        <begin position="108"/>
        <end position="207"/>
    </location>
</feature>
<feature type="compositionally biased region" description="Polar residues" evidence="3">
    <location>
        <begin position="260"/>
        <end position="281"/>
    </location>
</feature>
<evidence type="ECO:0000256" key="2">
    <source>
        <dbReference type="ARBA" id="ARBA00009387"/>
    </source>
</evidence>
<keyword evidence="4" id="KW-0472">Membrane</keyword>
<dbReference type="RefSeq" id="WP_256117733.1">
    <property type="nucleotide sequence ID" value="NZ_WHSB02000004.1"/>
</dbReference>
<keyword evidence="4" id="KW-1133">Transmembrane helix</keyword>
<comment type="similarity">
    <text evidence="1">Belongs to the transglycosylase Slt family.</text>
</comment>